<gene>
    <name evidence="1" type="ORF">FB472_1122</name>
</gene>
<name>A0A8H2K642_9MICO</name>
<keyword evidence="2" id="KW-1185">Reference proteome</keyword>
<dbReference type="Proteomes" id="UP000316560">
    <property type="component" value="Unassembled WGS sequence"/>
</dbReference>
<protein>
    <submittedName>
        <fullName evidence="1">Uncharacterized protein</fullName>
    </submittedName>
</protein>
<proteinExistence type="predicted"/>
<evidence type="ECO:0000313" key="1">
    <source>
        <dbReference type="EMBL" id="TQO19557.1"/>
    </source>
</evidence>
<reference evidence="1 2" key="1">
    <citation type="submission" date="2019-06" db="EMBL/GenBank/DDBJ databases">
        <title>Sequencing the genomes of 1000 actinobacteria strains.</title>
        <authorList>
            <person name="Klenk H.-P."/>
        </authorList>
    </citation>
    <scope>NUCLEOTIDE SEQUENCE [LARGE SCALE GENOMIC DNA]</scope>
    <source>
        <strain evidence="1 2">DSM 21947</strain>
    </source>
</reference>
<dbReference type="EMBL" id="VFRA01000001">
    <property type="protein sequence ID" value="TQO19557.1"/>
    <property type="molecule type" value="Genomic_DNA"/>
</dbReference>
<comment type="caution">
    <text evidence="1">The sequence shown here is derived from an EMBL/GenBank/DDBJ whole genome shotgun (WGS) entry which is preliminary data.</text>
</comment>
<dbReference type="AlphaFoldDB" id="A0A8H2K642"/>
<evidence type="ECO:0000313" key="2">
    <source>
        <dbReference type="Proteomes" id="UP000316560"/>
    </source>
</evidence>
<sequence>MPEQYATGDHYTGGEPLRIVASLPVAITPGLVLR</sequence>
<organism evidence="1 2">
    <name type="scientific">Rhodoglobus vestalii</name>
    <dbReference type="NCBI Taxonomy" id="193384"/>
    <lineage>
        <taxon>Bacteria</taxon>
        <taxon>Bacillati</taxon>
        <taxon>Actinomycetota</taxon>
        <taxon>Actinomycetes</taxon>
        <taxon>Micrococcales</taxon>
        <taxon>Microbacteriaceae</taxon>
        <taxon>Rhodoglobus</taxon>
    </lineage>
</organism>
<accession>A0A8H2K642</accession>